<evidence type="ECO:0000313" key="17">
    <source>
        <dbReference type="Proteomes" id="UP000824890"/>
    </source>
</evidence>
<evidence type="ECO:0000256" key="1">
    <source>
        <dbReference type="ARBA" id="ARBA00004162"/>
    </source>
</evidence>
<evidence type="ECO:0000256" key="5">
    <source>
        <dbReference type="ARBA" id="ARBA00022679"/>
    </source>
</evidence>
<dbReference type="InterPro" id="IPR047117">
    <property type="entry name" value="PERK1-13-like"/>
</dbReference>
<keyword evidence="11" id="KW-0472">Membrane</keyword>
<dbReference type="InterPro" id="IPR008271">
    <property type="entry name" value="Ser/Thr_kinase_AS"/>
</dbReference>
<evidence type="ECO:0000256" key="12">
    <source>
        <dbReference type="ARBA" id="ARBA00047899"/>
    </source>
</evidence>
<evidence type="ECO:0000256" key="14">
    <source>
        <dbReference type="SAM" id="MobiDB-lite"/>
    </source>
</evidence>
<name>A0ABQ7YE38_BRANA</name>
<dbReference type="Pfam" id="PF07714">
    <property type="entry name" value="PK_Tyr_Ser-Thr"/>
    <property type="match status" value="1"/>
</dbReference>
<evidence type="ECO:0000256" key="13">
    <source>
        <dbReference type="ARBA" id="ARBA00048679"/>
    </source>
</evidence>
<comment type="caution">
    <text evidence="16">The sequence shown here is derived from an EMBL/GenBank/DDBJ whole genome shotgun (WGS) entry which is preliminary data.</text>
</comment>
<keyword evidence="4" id="KW-0723">Serine/threonine-protein kinase</keyword>
<keyword evidence="6" id="KW-0812">Transmembrane</keyword>
<comment type="subcellular location">
    <subcellularLocation>
        <location evidence="1">Cell membrane</location>
        <topology evidence="1">Single-pass membrane protein</topology>
    </subcellularLocation>
</comment>
<evidence type="ECO:0000256" key="4">
    <source>
        <dbReference type="ARBA" id="ARBA00022527"/>
    </source>
</evidence>
<feature type="region of interest" description="Disordered" evidence="14">
    <location>
        <begin position="27"/>
        <end position="52"/>
    </location>
</feature>
<accession>A0ABQ7YE38</accession>
<evidence type="ECO:0000256" key="7">
    <source>
        <dbReference type="ARBA" id="ARBA00022741"/>
    </source>
</evidence>
<comment type="catalytic activity">
    <reaction evidence="12">
        <text>L-threonyl-[protein] + ATP = O-phospho-L-threonyl-[protein] + ADP + H(+)</text>
        <dbReference type="Rhea" id="RHEA:46608"/>
        <dbReference type="Rhea" id="RHEA-COMP:11060"/>
        <dbReference type="Rhea" id="RHEA-COMP:11605"/>
        <dbReference type="ChEBI" id="CHEBI:15378"/>
        <dbReference type="ChEBI" id="CHEBI:30013"/>
        <dbReference type="ChEBI" id="CHEBI:30616"/>
        <dbReference type="ChEBI" id="CHEBI:61977"/>
        <dbReference type="ChEBI" id="CHEBI:456216"/>
        <dbReference type="EC" id="2.7.11.1"/>
    </reaction>
</comment>
<evidence type="ECO:0000256" key="6">
    <source>
        <dbReference type="ARBA" id="ARBA00022692"/>
    </source>
</evidence>
<keyword evidence="5" id="KW-0808">Transferase</keyword>
<dbReference type="SUPFAM" id="SSF56112">
    <property type="entry name" value="Protein kinase-like (PK-like)"/>
    <property type="match status" value="1"/>
</dbReference>
<protein>
    <recommendedName>
        <fullName evidence="2">non-specific serine/threonine protein kinase</fullName>
        <ecNumber evidence="2">2.7.11.1</ecNumber>
    </recommendedName>
</protein>
<proteinExistence type="predicted"/>
<comment type="catalytic activity">
    <reaction evidence="13">
        <text>L-seryl-[protein] + ATP = O-phospho-L-seryl-[protein] + ADP + H(+)</text>
        <dbReference type="Rhea" id="RHEA:17989"/>
        <dbReference type="Rhea" id="RHEA-COMP:9863"/>
        <dbReference type="Rhea" id="RHEA-COMP:11604"/>
        <dbReference type="ChEBI" id="CHEBI:15378"/>
        <dbReference type="ChEBI" id="CHEBI:29999"/>
        <dbReference type="ChEBI" id="CHEBI:30616"/>
        <dbReference type="ChEBI" id="CHEBI:83421"/>
        <dbReference type="ChEBI" id="CHEBI:456216"/>
        <dbReference type="EC" id="2.7.11.1"/>
    </reaction>
</comment>
<evidence type="ECO:0000259" key="15">
    <source>
        <dbReference type="PROSITE" id="PS50011"/>
    </source>
</evidence>
<reference evidence="16 17" key="1">
    <citation type="submission" date="2021-05" db="EMBL/GenBank/DDBJ databases">
        <title>Genome Assembly of Synthetic Allotetraploid Brassica napus Reveals Homoeologous Exchanges between Subgenomes.</title>
        <authorList>
            <person name="Davis J.T."/>
        </authorList>
    </citation>
    <scope>NUCLEOTIDE SEQUENCE [LARGE SCALE GENOMIC DNA]</scope>
    <source>
        <strain evidence="17">cv. Da-Ae</strain>
        <tissue evidence="16">Seedling</tissue>
    </source>
</reference>
<organism evidence="16 17">
    <name type="scientific">Brassica napus</name>
    <name type="common">Rape</name>
    <dbReference type="NCBI Taxonomy" id="3708"/>
    <lineage>
        <taxon>Eukaryota</taxon>
        <taxon>Viridiplantae</taxon>
        <taxon>Streptophyta</taxon>
        <taxon>Embryophyta</taxon>
        <taxon>Tracheophyta</taxon>
        <taxon>Spermatophyta</taxon>
        <taxon>Magnoliopsida</taxon>
        <taxon>eudicotyledons</taxon>
        <taxon>Gunneridae</taxon>
        <taxon>Pentapetalae</taxon>
        <taxon>rosids</taxon>
        <taxon>malvids</taxon>
        <taxon>Brassicales</taxon>
        <taxon>Brassicaceae</taxon>
        <taxon>Brassiceae</taxon>
        <taxon>Brassica</taxon>
    </lineage>
</organism>
<evidence type="ECO:0000256" key="10">
    <source>
        <dbReference type="ARBA" id="ARBA00022989"/>
    </source>
</evidence>
<keyword evidence="9" id="KW-0067">ATP-binding</keyword>
<evidence type="ECO:0000256" key="8">
    <source>
        <dbReference type="ARBA" id="ARBA00022777"/>
    </source>
</evidence>
<keyword evidence="3" id="KW-1003">Cell membrane</keyword>
<dbReference type="EC" id="2.7.11.1" evidence="2"/>
<evidence type="ECO:0000256" key="2">
    <source>
        <dbReference type="ARBA" id="ARBA00012513"/>
    </source>
</evidence>
<evidence type="ECO:0000256" key="11">
    <source>
        <dbReference type="ARBA" id="ARBA00023136"/>
    </source>
</evidence>
<dbReference type="InterPro" id="IPR000719">
    <property type="entry name" value="Prot_kinase_dom"/>
</dbReference>
<sequence length="265" mass="31153">MHAVAQTPPRSVLDVLQKKKLRDDLKSLREKRNFSSKEKSHCGSKRDSEDDSDEDDRALVWEYAIASVLSFSRVFDDLYQLRLAISFELSYDLIVFLRYKERKAATNEELNAKEEELPKGNPLLDNTPTVFSVKRRLASFEVLWDDDVVSRIRHEVLEIKGKRGKYAFLIKMSTTRSNQSDWTIRIFNHRRENNKRTIVHDLDRPRLSWRQKLEICLGAARGLHYIHTDSARGIIHRDMKSDNILFDENFMDKVSEFGLFKTFRS</sequence>
<keyword evidence="17" id="KW-1185">Reference proteome</keyword>
<dbReference type="InterPro" id="IPR011009">
    <property type="entry name" value="Kinase-like_dom_sf"/>
</dbReference>
<evidence type="ECO:0000256" key="3">
    <source>
        <dbReference type="ARBA" id="ARBA00022475"/>
    </source>
</evidence>
<dbReference type="EMBL" id="JAGKQM010000018">
    <property type="protein sequence ID" value="KAH0865842.1"/>
    <property type="molecule type" value="Genomic_DNA"/>
</dbReference>
<gene>
    <name evidence="16" type="ORF">HID58_083053</name>
</gene>
<keyword evidence="7" id="KW-0547">Nucleotide-binding</keyword>
<evidence type="ECO:0000256" key="9">
    <source>
        <dbReference type="ARBA" id="ARBA00022840"/>
    </source>
</evidence>
<dbReference type="Proteomes" id="UP000824890">
    <property type="component" value="Unassembled WGS sequence"/>
</dbReference>
<dbReference type="PROSITE" id="PS50011">
    <property type="entry name" value="PROTEIN_KINASE_DOM"/>
    <property type="match status" value="1"/>
</dbReference>
<keyword evidence="10" id="KW-1133">Transmembrane helix</keyword>
<keyword evidence="8" id="KW-0418">Kinase</keyword>
<dbReference type="PANTHER" id="PTHR47982:SF70">
    <property type="entry name" value="PROTEIN KINASE SUPERFAMILY PROTEIN"/>
    <property type="match status" value="1"/>
</dbReference>
<dbReference type="InterPro" id="IPR001245">
    <property type="entry name" value="Ser-Thr/Tyr_kinase_cat_dom"/>
</dbReference>
<dbReference type="Gene3D" id="1.10.510.10">
    <property type="entry name" value="Transferase(Phosphotransferase) domain 1"/>
    <property type="match status" value="1"/>
</dbReference>
<dbReference type="PROSITE" id="PS00108">
    <property type="entry name" value="PROTEIN_KINASE_ST"/>
    <property type="match status" value="1"/>
</dbReference>
<feature type="domain" description="Protein kinase" evidence="15">
    <location>
        <begin position="60"/>
        <end position="265"/>
    </location>
</feature>
<dbReference type="PANTHER" id="PTHR47982">
    <property type="entry name" value="PROLINE-RICH RECEPTOR-LIKE PROTEIN KINASE PERK4"/>
    <property type="match status" value="1"/>
</dbReference>
<feature type="compositionally biased region" description="Basic and acidic residues" evidence="14">
    <location>
        <begin position="27"/>
        <end position="48"/>
    </location>
</feature>
<evidence type="ECO:0000313" key="16">
    <source>
        <dbReference type="EMBL" id="KAH0865842.1"/>
    </source>
</evidence>